<name>A0A8S5M6A9_9CAUD</name>
<proteinExistence type="predicted"/>
<keyword evidence="1" id="KW-0540">Nuclease</keyword>
<keyword evidence="1" id="KW-0378">Hydrolase</keyword>
<dbReference type="GO" id="GO:0004519">
    <property type="term" value="F:endonuclease activity"/>
    <property type="evidence" value="ECO:0007669"/>
    <property type="project" value="UniProtKB-KW"/>
</dbReference>
<keyword evidence="1" id="KW-0255">Endonuclease</keyword>
<evidence type="ECO:0000313" key="1">
    <source>
        <dbReference type="EMBL" id="DAD77750.1"/>
    </source>
</evidence>
<dbReference type="EMBL" id="BK014833">
    <property type="protein sequence ID" value="DAD77750.1"/>
    <property type="molecule type" value="Genomic_DNA"/>
</dbReference>
<sequence length="127" mass="15491">MLKSCSYCGKIHDSKHICKEKPNRKKEVTEADRFRWTSLWHRKREEIKKRDLYLCQICIRELYNTVTKYNMNELSVHHNIPINENYNRRLNNNNLITVCSYHHEMCENGEIPREAVQRIIDEQEERK</sequence>
<protein>
    <submittedName>
        <fullName evidence="1">HNH endonuclease</fullName>
    </submittedName>
</protein>
<reference evidence="1" key="1">
    <citation type="journal article" date="2021" name="Proc. Natl. Acad. Sci. U.S.A.">
        <title>A Catalog of Tens of Thousands of Viruses from Human Metagenomes Reveals Hidden Associations with Chronic Diseases.</title>
        <authorList>
            <person name="Tisza M.J."/>
            <person name="Buck C.B."/>
        </authorList>
    </citation>
    <scope>NUCLEOTIDE SEQUENCE</scope>
    <source>
        <strain evidence="1">CtCL221</strain>
    </source>
</reference>
<accession>A0A8S5M6A9</accession>
<organism evidence="1">
    <name type="scientific">Myoviridae sp. ctCL221</name>
    <dbReference type="NCBI Taxonomy" id="2826630"/>
    <lineage>
        <taxon>Viruses</taxon>
        <taxon>Duplodnaviria</taxon>
        <taxon>Heunggongvirae</taxon>
        <taxon>Uroviricota</taxon>
        <taxon>Caudoviricetes</taxon>
    </lineage>
</organism>